<dbReference type="Proteomes" id="UP000077786">
    <property type="component" value="Unassembled WGS sequence"/>
</dbReference>
<dbReference type="PANTHER" id="PTHR13774:SF32">
    <property type="entry name" value="ANTISENSE-ENHANCING SEQUENCE 1"/>
    <property type="match status" value="1"/>
</dbReference>
<evidence type="ECO:0000313" key="3">
    <source>
        <dbReference type="EMBL" id="OAJ67492.1"/>
    </source>
</evidence>
<dbReference type="PANTHER" id="PTHR13774">
    <property type="entry name" value="PHENAZINE BIOSYNTHESIS PROTEIN"/>
    <property type="match status" value="1"/>
</dbReference>
<name>A0A1B6VJU7_9PROT</name>
<evidence type="ECO:0000313" key="4">
    <source>
        <dbReference type="Proteomes" id="UP000077786"/>
    </source>
</evidence>
<dbReference type="AlphaFoldDB" id="A0A1B6VJU7"/>
<comment type="similarity">
    <text evidence="1">Belongs to the PhzF family.</text>
</comment>
<proteinExistence type="inferred from homology"/>
<dbReference type="PIRSF" id="PIRSF016184">
    <property type="entry name" value="PhzC_PhzF"/>
    <property type="match status" value="1"/>
</dbReference>
<sequence length="302" mass="32315">MRRSYVTLDVFTDQLFGGNPLAVVLDAAGLSTEQMQKIAIEFGYSETTFVLPAVEADHTAHVRIFTPAGELPFAGHPNIGTAFALARQAEAQGRELPETLLFEEKAGLVPVRLERENGRVVRAELMAPEAMTRRSRMIPENAAACLGLEPADIRTDHHAPQVVSVGLPFLIVELASRDALRRAHGELTAHRRLLASNGISSVYAYTRDAGESAFEKGSDIQGRMFSPLDGIAEDPATGSATVAAVAFLSALENGADLSLTFTQGVDMGRPSLLDARTEAGKAYVAGSCVPVMDGFFTLESEV</sequence>
<dbReference type="NCBIfam" id="TIGR00654">
    <property type="entry name" value="PhzF_family"/>
    <property type="match status" value="1"/>
</dbReference>
<feature type="active site" evidence="2">
    <location>
        <position position="46"/>
    </location>
</feature>
<reference evidence="3 4" key="1">
    <citation type="submission" date="2016-03" db="EMBL/GenBank/DDBJ databases">
        <title>Draft genome sequence of Gluconobacter cerinus strain CECT 9110.</title>
        <authorList>
            <person name="Sainz F."/>
            <person name="Mas A."/>
            <person name="Torija M.J."/>
        </authorList>
    </citation>
    <scope>NUCLEOTIDE SEQUENCE [LARGE SCALE GENOMIC DNA]</scope>
    <source>
        <strain evidence="3 4">CECT 9110</strain>
    </source>
</reference>
<gene>
    <name evidence="3" type="ORF">A0123_02094</name>
</gene>
<dbReference type="EMBL" id="LUTU01000008">
    <property type="protein sequence ID" value="OAJ67492.1"/>
    <property type="molecule type" value="Genomic_DNA"/>
</dbReference>
<dbReference type="Gene3D" id="3.10.310.10">
    <property type="entry name" value="Diaminopimelate Epimerase, Chain A, domain 1"/>
    <property type="match status" value="2"/>
</dbReference>
<protein>
    <submittedName>
        <fullName evidence="3">Phenazine biosynthesis protein, PhzF family</fullName>
    </submittedName>
</protein>
<dbReference type="Pfam" id="PF02567">
    <property type="entry name" value="PhzC-PhzF"/>
    <property type="match status" value="1"/>
</dbReference>
<accession>A0A1B6VJU7</accession>
<dbReference type="InterPro" id="IPR003719">
    <property type="entry name" value="Phenazine_PhzF-like"/>
</dbReference>
<dbReference type="OrthoDB" id="9788221at2"/>
<dbReference type="GO" id="GO:0016853">
    <property type="term" value="F:isomerase activity"/>
    <property type="evidence" value="ECO:0007669"/>
    <property type="project" value="TreeGrafter"/>
</dbReference>
<comment type="caution">
    <text evidence="3">The sequence shown here is derived from an EMBL/GenBank/DDBJ whole genome shotgun (WGS) entry which is preliminary data.</text>
</comment>
<dbReference type="PATRIC" id="fig|38307.3.peg.2164"/>
<organism evidence="3 4">
    <name type="scientific">Gluconobacter cerinus</name>
    <dbReference type="NCBI Taxonomy" id="38307"/>
    <lineage>
        <taxon>Bacteria</taxon>
        <taxon>Pseudomonadati</taxon>
        <taxon>Pseudomonadota</taxon>
        <taxon>Alphaproteobacteria</taxon>
        <taxon>Acetobacterales</taxon>
        <taxon>Acetobacteraceae</taxon>
        <taxon>Gluconobacter</taxon>
    </lineage>
</organism>
<evidence type="ECO:0000256" key="1">
    <source>
        <dbReference type="ARBA" id="ARBA00008270"/>
    </source>
</evidence>
<dbReference type="SUPFAM" id="SSF54506">
    <property type="entry name" value="Diaminopimelate epimerase-like"/>
    <property type="match status" value="1"/>
</dbReference>
<dbReference type="RefSeq" id="WP_064274812.1">
    <property type="nucleotide sequence ID" value="NZ_LUTU01000008.1"/>
</dbReference>
<dbReference type="GO" id="GO:0005737">
    <property type="term" value="C:cytoplasm"/>
    <property type="evidence" value="ECO:0007669"/>
    <property type="project" value="TreeGrafter"/>
</dbReference>
<evidence type="ECO:0000256" key="2">
    <source>
        <dbReference type="PIRSR" id="PIRSR016184-1"/>
    </source>
</evidence>